<dbReference type="Gene3D" id="3.40.50.1980">
    <property type="entry name" value="Nitrogenase molybdenum iron protein domain"/>
    <property type="match status" value="2"/>
</dbReference>
<comment type="caution">
    <text evidence="2">The sequence shown here is derived from an EMBL/GenBank/DDBJ whole genome shotgun (WGS) entry which is preliminary data.</text>
</comment>
<feature type="domain" description="Fe/B12 periplasmic-binding" evidence="1">
    <location>
        <begin position="67"/>
        <end position="339"/>
    </location>
</feature>
<sequence length="352" mass="40625">MIRKIVFATIITFTFSCKQSEKTTDNSQKTDFKYAKNISFSEDEHTITIESNGNVTSFNKNELPITNVMVETTAGIAYLNELEALSAIKGIVDPNYIYNPEIVSKIKNKEVLEIGNMNELYLELILQQKPELIIASTNPILAKYHQQLEQNGVKILYINEYLEHEPLGRLEYLKVFGKILKKEEIANQRFESIENKYDSIKTIIQTQGNGNVTTLMNTMFGDVWYLPAKNTLQEKLINDAKGNYIFNKKQSDNALNLSFEEVYAEAKNATHWINPSYNSLAQMKASYPNYSWFEAYKNGNVYNSNKRSNANGAQDYFEQGIIRPDIILNDLGKIFYPELFPNYELYFYQQLK</sequence>
<name>A0A3L9MFC4_9FLAO</name>
<proteinExistence type="predicted"/>
<accession>A0A3L9MFC4</accession>
<dbReference type="AlphaFoldDB" id="A0A3L9MFC4"/>
<dbReference type="SUPFAM" id="SSF53807">
    <property type="entry name" value="Helical backbone' metal receptor"/>
    <property type="match status" value="1"/>
</dbReference>
<dbReference type="PROSITE" id="PS50983">
    <property type="entry name" value="FE_B12_PBP"/>
    <property type="match status" value="1"/>
</dbReference>
<dbReference type="Proteomes" id="UP000275348">
    <property type="component" value="Unassembled WGS sequence"/>
</dbReference>
<dbReference type="PANTHER" id="PTHR30535:SF34">
    <property type="entry name" value="MOLYBDATE-BINDING PROTEIN MOLA"/>
    <property type="match status" value="1"/>
</dbReference>
<dbReference type="EMBL" id="RDOJ01000004">
    <property type="protein sequence ID" value="RLZ11598.1"/>
    <property type="molecule type" value="Genomic_DNA"/>
</dbReference>
<gene>
    <name evidence="2" type="ORF">EAH69_04030</name>
</gene>
<evidence type="ECO:0000313" key="3">
    <source>
        <dbReference type="Proteomes" id="UP000275348"/>
    </source>
</evidence>
<dbReference type="OrthoDB" id="9812528at2"/>
<keyword evidence="3" id="KW-1185">Reference proteome</keyword>
<dbReference type="InterPro" id="IPR050902">
    <property type="entry name" value="ABC_Transporter_SBP"/>
</dbReference>
<protein>
    <recommendedName>
        <fullName evidence="1">Fe/B12 periplasmic-binding domain-containing protein</fullName>
    </recommendedName>
</protein>
<reference evidence="2 3" key="1">
    <citation type="submission" date="2018-10" db="EMBL/GenBank/DDBJ databases">
        <authorList>
            <person name="Chen X."/>
        </authorList>
    </citation>
    <scope>NUCLEOTIDE SEQUENCE [LARGE SCALE GENOMIC DNA]</scope>
    <source>
        <strain evidence="2 3">YIM 102668</strain>
    </source>
</reference>
<dbReference type="RefSeq" id="WP_121933905.1">
    <property type="nucleotide sequence ID" value="NZ_RDOJ01000004.1"/>
</dbReference>
<organism evidence="2 3">
    <name type="scientific">Faecalibacter macacae</name>
    <dbReference type="NCBI Taxonomy" id="1859289"/>
    <lineage>
        <taxon>Bacteria</taxon>
        <taxon>Pseudomonadati</taxon>
        <taxon>Bacteroidota</taxon>
        <taxon>Flavobacteriia</taxon>
        <taxon>Flavobacteriales</taxon>
        <taxon>Weeksellaceae</taxon>
        <taxon>Faecalibacter</taxon>
    </lineage>
</organism>
<dbReference type="PROSITE" id="PS51257">
    <property type="entry name" value="PROKAR_LIPOPROTEIN"/>
    <property type="match status" value="1"/>
</dbReference>
<dbReference type="Pfam" id="PF01497">
    <property type="entry name" value="Peripla_BP_2"/>
    <property type="match status" value="1"/>
</dbReference>
<dbReference type="PANTHER" id="PTHR30535">
    <property type="entry name" value="VITAMIN B12-BINDING PROTEIN"/>
    <property type="match status" value="1"/>
</dbReference>
<evidence type="ECO:0000259" key="1">
    <source>
        <dbReference type="PROSITE" id="PS50983"/>
    </source>
</evidence>
<dbReference type="GO" id="GO:0071281">
    <property type="term" value="P:cellular response to iron ion"/>
    <property type="evidence" value="ECO:0007669"/>
    <property type="project" value="TreeGrafter"/>
</dbReference>
<dbReference type="InterPro" id="IPR002491">
    <property type="entry name" value="ABC_transptr_periplasmic_BD"/>
</dbReference>
<evidence type="ECO:0000313" key="2">
    <source>
        <dbReference type="EMBL" id="RLZ11598.1"/>
    </source>
</evidence>